<keyword evidence="2" id="KW-0731">Sigma factor</keyword>
<protein>
    <recommendedName>
        <fullName evidence="5">RNA polymerase sigma factor 70 region 4 type 2 domain-containing protein</fullName>
    </recommendedName>
</protein>
<dbReference type="InterPro" id="IPR013324">
    <property type="entry name" value="RNA_pol_sigma_r3/r4-like"/>
</dbReference>
<dbReference type="AlphaFoldDB" id="X1GDT3"/>
<dbReference type="InterPro" id="IPR036388">
    <property type="entry name" value="WH-like_DNA-bd_sf"/>
</dbReference>
<feature type="domain" description="RNA polymerase sigma factor 70 region 4 type 2" evidence="5">
    <location>
        <begin position="8"/>
        <end position="60"/>
    </location>
</feature>
<dbReference type="Gene3D" id="1.10.10.10">
    <property type="entry name" value="Winged helix-like DNA-binding domain superfamily/Winged helix DNA-binding domain"/>
    <property type="match status" value="1"/>
</dbReference>
<gene>
    <name evidence="6" type="ORF">S03H2_32453</name>
</gene>
<name>X1GDT3_9ZZZZ</name>
<evidence type="ECO:0000256" key="4">
    <source>
        <dbReference type="ARBA" id="ARBA00023163"/>
    </source>
</evidence>
<dbReference type="GO" id="GO:0003677">
    <property type="term" value="F:DNA binding"/>
    <property type="evidence" value="ECO:0007669"/>
    <property type="project" value="UniProtKB-KW"/>
</dbReference>
<evidence type="ECO:0000256" key="2">
    <source>
        <dbReference type="ARBA" id="ARBA00023082"/>
    </source>
</evidence>
<evidence type="ECO:0000256" key="1">
    <source>
        <dbReference type="ARBA" id="ARBA00023015"/>
    </source>
</evidence>
<dbReference type="Pfam" id="PF08281">
    <property type="entry name" value="Sigma70_r4_2"/>
    <property type="match status" value="1"/>
</dbReference>
<dbReference type="CDD" id="cd06171">
    <property type="entry name" value="Sigma70_r4"/>
    <property type="match status" value="1"/>
</dbReference>
<dbReference type="InterPro" id="IPR014284">
    <property type="entry name" value="RNA_pol_sigma-70_dom"/>
</dbReference>
<organism evidence="6">
    <name type="scientific">marine sediment metagenome</name>
    <dbReference type="NCBI Taxonomy" id="412755"/>
    <lineage>
        <taxon>unclassified sequences</taxon>
        <taxon>metagenomes</taxon>
        <taxon>ecological metagenomes</taxon>
    </lineage>
</organism>
<proteinExistence type="predicted"/>
<dbReference type="SUPFAM" id="SSF88659">
    <property type="entry name" value="Sigma3 and sigma4 domains of RNA polymerase sigma factors"/>
    <property type="match status" value="1"/>
</dbReference>
<dbReference type="InterPro" id="IPR039425">
    <property type="entry name" value="RNA_pol_sigma-70-like"/>
</dbReference>
<dbReference type="PANTHER" id="PTHR43133">
    <property type="entry name" value="RNA POLYMERASE ECF-TYPE SIGMA FACTO"/>
    <property type="match status" value="1"/>
</dbReference>
<dbReference type="GO" id="GO:0006352">
    <property type="term" value="P:DNA-templated transcription initiation"/>
    <property type="evidence" value="ECO:0007669"/>
    <property type="project" value="InterPro"/>
</dbReference>
<keyword evidence="3" id="KW-0238">DNA-binding</keyword>
<dbReference type="InterPro" id="IPR013249">
    <property type="entry name" value="RNA_pol_sigma70_r4_t2"/>
</dbReference>
<comment type="caution">
    <text evidence="6">The sequence shown here is derived from an EMBL/GenBank/DDBJ whole genome shotgun (WGS) entry which is preliminary data.</text>
</comment>
<accession>X1GDT3</accession>
<evidence type="ECO:0000313" key="6">
    <source>
        <dbReference type="EMBL" id="GAH56031.1"/>
    </source>
</evidence>
<evidence type="ECO:0000256" key="3">
    <source>
        <dbReference type="ARBA" id="ARBA00023125"/>
    </source>
</evidence>
<dbReference type="NCBIfam" id="TIGR02937">
    <property type="entry name" value="sigma70-ECF"/>
    <property type="match status" value="1"/>
</dbReference>
<sequence length="68" mass="7951">MEKKERFQQLNSALAKLSEEQRELLVLSRFQGLKYEEISKINGTTVGVVKVKIHRAINKLREVYFESV</sequence>
<evidence type="ECO:0000259" key="5">
    <source>
        <dbReference type="Pfam" id="PF08281"/>
    </source>
</evidence>
<keyword evidence="1" id="KW-0805">Transcription regulation</keyword>
<dbReference type="PANTHER" id="PTHR43133:SF8">
    <property type="entry name" value="RNA POLYMERASE SIGMA FACTOR HI_1459-RELATED"/>
    <property type="match status" value="1"/>
</dbReference>
<reference evidence="6" key="1">
    <citation type="journal article" date="2014" name="Front. Microbiol.">
        <title>High frequency of phylogenetically diverse reductive dehalogenase-homologous genes in deep subseafloor sedimentary metagenomes.</title>
        <authorList>
            <person name="Kawai M."/>
            <person name="Futagami T."/>
            <person name="Toyoda A."/>
            <person name="Takaki Y."/>
            <person name="Nishi S."/>
            <person name="Hori S."/>
            <person name="Arai W."/>
            <person name="Tsubouchi T."/>
            <person name="Morono Y."/>
            <person name="Uchiyama I."/>
            <person name="Ito T."/>
            <person name="Fujiyama A."/>
            <person name="Inagaki F."/>
            <person name="Takami H."/>
        </authorList>
    </citation>
    <scope>NUCLEOTIDE SEQUENCE</scope>
    <source>
        <strain evidence="6">Expedition CK06-06</strain>
    </source>
</reference>
<dbReference type="GO" id="GO:0016987">
    <property type="term" value="F:sigma factor activity"/>
    <property type="evidence" value="ECO:0007669"/>
    <property type="project" value="UniProtKB-KW"/>
</dbReference>
<dbReference type="EMBL" id="BARU01019717">
    <property type="protein sequence ID" value="GAH56031.1"/>
    <property type="molecule type" value="Genomic_DNA"/>
</dbReference>
<keyword evidence="4" id="KW-0804">Transcription</keyword>